<dbReference type="AlphaFoldDB" id="A0A0G1Q9N3"/>
<sequence>MACTIREDVIDMLVEAGSGHTASSLGMADIFTAFYFHILVHRPKQPDWQNRDRLFLSNGHAVPAQYAALAHADYFSKSLLMTLRKFGSRLQGHPEYGSLPGIEQTSGPLGSASSQATGAAYVALMDHAPWRVYCLMSDGELQEGQTWEAMLFASKHHLYNCTFIVDRNNIQIDGTTEEVMPLEPLQAKFESFGLHVIRCDGNDMRQVINAVSHAQQITEQPTVIIADTVPGCGVDFMEHDFTWHGKTPKPGAESQNAIKQIHSLSGTIARES</sequence>
<comment type="caution">
    <text evidence="5">The sequence shown here is derived from an EMBL/GenBank/DDBJ whole genome shotgun (WGS) entry which is preliminary data.</text>
</comment>
<evidence type="ECO:0000313" key="5">
    <source>
        <dbReference type="EMBL" id="KKU41679.1"/>
    </source>
</evidence>
<comment type="similarity">
    <text evidence="2">Belongs to the transketolase family.</text>
</comment>
<name>A0A0G1Q9N3_9BACT</name>
<proteinExistence type="inferred from homology"/>
<dbReference type="Pfam" id="PF00456">
    <property type="entry name" value="Transketolase_N"/>
    <property type="match status" value="1"/>
</dbReference>
<evidence type="ECO:0000259" key="4">
    <source>
        <dbReference type="Pfam" id="PF00456"/>
    </source>
</evidence>
<gene>
    <name evidence="5" type="ORF">UX57_C0002G0049</name>
</gene>
<dbReference type="CDD" id="cd02012">
    <property type="entry name" value="TPP_TK"/>
    <property type="match status" value="1"/>
</dbReference>
<evidence type="ECO:0000313" key="6">
    <source>
        <dbReference type="Proteomes" id="UP000034795"/>
    </source>
</evidence>
<dbReference type="STRING" id="1618994.UX57_C0002G0049"/>
<dbReference type="SUPFAM" id="SSF52518">
    <property type="entry name" value="Thiamin diphosphate-binding fold (THDP-binding)"/>
    <property type="match status" value="1"/>
</dbReference>
<reference evidence="5 6" key="1">
    <citation type="journal article" date="2015" name="Nature">
        <title>rRNA introns, odd ribosomes, and small enigmatic genomes across a large radiation of phyla.</title>
        <authorList>
            <person name="Brown C.T."/>
            <person name="Hug L.A."/>
            <person name="Thomas B.C."/>
            <person name="Sharon I."/>
            <person name="Castelle C.J."/>
            <person name="Singh A."/>
            <person name="Wilkins M.J."/>
            <person name="Williams K.H."/>
            <person name="Banfield J.F."/>
        </authorList>
    </citation>
    <scope>NUCLEOTIDE SEQUENCE [LARGE SCALE GENOMIC DNA]</scope>
</reference>
<evidence type="ECO:0000256" key="1">
    <source>
        <dbReference type="ARBA" id="ARBA00001964"/>
    </source>
</evidence>
<dbReference type="PANTHER" id="PTHR47514">
    <property type="entry name" value="TRANSKETOLASE N-TERMINAL SECTION-RELATED"/>
    <property type="match status" value="1"/>
</dbReference>
<dbReference type="InterPro" id="IPR005474">
    <property type="entry name" value="Transketolase_N"/>
</dbReference>
<dbReference type="Proteomes" id="UP000034795">
    <property type="component" value="Unassembled WGS sequence"/>
</dbReference>
<dbReference type="Gene3D" id="3.40.50.970">
    <property type="match status" value="1"/>
</dbReference>
<protein>
    <submittedName>
        <fullName evidence="5">Transketolase domain protein</fullName>
    </submittedName>
</protein>
<organism evidence="5 6">
    <name type="scientific">Candidatus Uhrbacteria bacterium GW2011_GWE2_46_68</name>
    <dbReference type="NCBI Taxonomy" id="1618994"/>
    <lineage>
        <taxon>Bacteria</taxon>
        <taxon>Candidatus Uhriibacteriota</taxon>
    </lineage>
</organism>
<dbReference type="EMBL" id="LCMS01000002">
    <property type="protein sequence ID" value="KKU41679.1"/>
    <property type="molecule type" value="Genomic_DNA"/>
</dbReference>
<comment type="cofactor">
    <cofactor evidence="1">
        <name>thiamine diphosphate</name>
        <dbReference type="ChEBI" id="CHEBI:58937"/>
    </cofactor>
</comment>
<evidence type="ECO:0000256" key="3">
    <source>
        <dbReference type="ARBA" id="ARBA00023052"/>
    </source>
</evidence>
<feature type="domain" description="Transketolase N-terminal" evidence="4">
    <location>
        <begin position="3"/>
        <end position="247"/>
    </location>
</feature>
<accession>A0A0G1Q9N3</accession>
<evidence type="ECO:0000256" key="2">
    <source>
        <dbReference type="ARBA" id="ARBA00007131"/>
    </source>
</evidence>
<dbReference type="PANTHER" id="PTHR47514:SF1">
    <property type="entry name" value="TRANSKETOLASE N-TERMINAL SECTION-RELATED"/>
    <property type="match status" value="1"/>
</dbReference>
<dbReference type="InterPro" id="IPR029061">
    <property type="entry name" value="THDP-binding"/>
</dbReference>
<dbReference type="PATRIC" id="fig|1618994.3.peg.135"/>
<keyword evidence="3" id="KW-0786">Thiamine pyrophosphate</keyword>